<gene>
    <name evidence="2" type="ORF">H9Q79_07060</name>
</gene>
<dbReference type="KEGG" id="whj:H9Q79_07060"/>
<organism evidence="2 3">
    <name type="scientific">Wansuia hejianensis</name>
    <dbReference type="NCBI Taxonomy" id="2763667"/>
    <lineage>
        <taxon>Bacteria</taxon>
        <taxon>Bacillati</taxon>
        <taxon>Bacillota</taxon>
        <taxon>Clostridia</taxon>
        <taxon>Lachnospirales</taxon>
        <taxon>Lachnospiraceae</taxon>
        <taxon>Wansuia</taxon>
    </lineage>
</organism>
<protein>
    <submittedName>
        <fullName evidence="2">GNAT family N-acetyltransferase</fullName>
    </submittedName>
</protein>
<dbReference type="InterPro" id="IPR000182">
    <property type="entry name" value="GNAT_dom"/>
</dbReference>
<evidence type="ECO:0000313" key="2">
    <source>
        <dbReference type="EMBL" id="QNM10025.1"/>
    </source>
</evidence>
<dbReference type="RefSeq" id="WP_249329524.1">
    <property type="nucleotide sequence ID" value="NZ_CP060635.1"/>
</dbReference>
<dbReference type="SUPFAM" id="SSF55729">
    <property type="entry name" value="Acyl-CoA N-acyltransferases (Nat)"/>
    <property type="match status" value="1"/>
</dbReference>
<proteinExistence type="predicted"/>
<evidence type="ECO:0000313" key="3">
    <source>
        <dbReference type="Proteomes" id="UP000515860"/>
    </source>
</evidence>
<sequence length="298" mass="35103">MEKIEIRGKEYNLLIRGKWEGSYLKGYIDLAYQAFHQDFTPWFEGGYFDDTYIPYTLLDGERPVANVAASTMDFIWDGKSRKYVLIGTVMTDLEYRNRGLIRVLMDRIFQEWQGRCDMIYLFAKNAVVDFYPKFGFRQADETQWAGVFTGKKHGKRLRKLDLNVREDQELFRSVAFRGNPYSRIQMKNMNILYLNGDDMMKGKIYYLEEPEAVVVLSREEKRLRFEDIYCGPQIPMEKVLEAVLSEDRPGYVLRFPVRDREGLTAEVYHEEQSTLFLMGPDAQMLIREQICFPAMTHA</sequence>
<dbReference type="PROSITE" id="PS51186">
    <property type="entry name" value="GNAT"/>
    <property type="match status" value="1"/>
</dbReference>
<keyword evidence="2" id="KW-0808">Transferase</keyword>
<accession>A0A7G9GGU3</accession>
<dbReference type="GO" id="GO:0016747">
    <property type="term" value="F:acyltransferase activity, transferring groups other than amino-acyl groups"/>
    <property type="evidence" value="ECO:0007669"/>
    <property type="project" value="InterPro"/>
</dbReference>
<keyword evidence="3" id="KW-1185">Reference proteome</keyword>
<dbReference type="Pfam" id="PF13527">
    <property type="entry name" value="Acetyltransf_9"/>
    <property type="match status" value="1"/>
</dbReference>
<feature type="domain" description="N-acetyltransferase" evidence="1">
    <location>
        <begin position="13"/>
        <end position="158"/>
    </location>
</feature>
<dbReference type="Gene3D" id="3.40.630.30">
    <property type="match status" value="1"/>
</dbReference>
<dbReference type="EMBL" id="CP060635">
    <property type="protein sequence ID" value="QNM10025.1"/>
    <property type="molecule type" value="Genomic_DNA"/>
</dbReference>
<dbReference type="Proteomes" id="UP000515860">
    <property type="component" value="Chromosome"/>
</dbReference>
<name>A0A7G9GGU3_9FIRM</name>
<evidence type="ECO:0000259" key="1">
    <source>
        <dbReference type="PROSITE" id="PS51186"/>
    </source>
</evidence>
<dbReference type="InterPro" id="IPR016181">
    <property type="entry name" value="Acyl_CoA_acyltransferase"/>
</dbReference>
<dbReference type="AlphaFoldDB" id="A0A7G9GGU3"/>
<reference evidence="2 3" key="1">
    <citation type="submission" date="2020-08" db="EMBL/GenBank/DDBJ databases">
        <authorList>
            <person name="Liu C."/>
            <person name="Sun Q."/>
        </authorList>
    </citation>
    <scope>NUCLEOTIDE SEQUENCE [LARGE SCALE GENOMIC DNA]</scope>
    <source>
        <strain evidence="2 3">NSJ-29</strain>
    </source>
</reference>